<feature type="compositionally biased region" description="Basic and acidic residues" evidence="1">
    <location>
        <begin position="235"/>
        <end position="260"/>
    </location>
</feature>
<feature type="compositionally biased region" description="Basic and acidic residues" evidence="1">
    <location>
        <begin position="454"/>
        <end position="464"/>
    </location>
</feature>
<name>A0ABQ2X0B0_9ACTN</name>
<feature type="transmembrane region" description="Helical" evidence="2">
    <location>
        <begin position="31"/>
        <end position="56"/>
    </location>
</feature>
<dbReference type="RefSeq" id="WP_190049592.1">
    <property type="nucleotide sequence ID" value="NZ_BMWC01000002.1"/>
</dbReference>
<evidence type="ECO:0000313" key="4">
    <source>
        <dbReference type="Proteomes" id="UP000617743"/>
    </source>
</evidence>
<comment type="caution">
    <text evidence="3">The sequence shown here is derived from an EMBL/GenBank/DDBJ whole genome shotgun (WGS) entry which is preliminary data.</text>
</comment>
<keyword evidence="4" id="KW-1185">Reference proteome</keyword>
<feature type="region of interest" description="Disordered" evidence="1">
    <location>
        <begin position="798"/>
        <end position="818"/>
    </location>
</feature>
<organism evidence="3 4">
    <name type="scientific">Streptomyces lomondensis</name>
    <dbReference type="NCBI Taxonomy" id="68229"/>
    <lineage>
        <taxon>Bacteria</taxon>
        <taxon>Bacillati</taxon>
        <taxon>Actinomycetota</taxon>
        <taxon>Actinomycetes</taxon>
        <taxon>Kitasatosporales</taxon>
        <taxon>Streptomycetaceae</taxon>
        <taxon>Streptomyces</taxon>
    </lineage>
</organism>
<proteinExistence type="predicted"/>
<sequence>MTSIGGVPGAGAAWPPGPGGRRNMPGSLATALALVHALFAITVLGGLGVLLTAASYDAVDGGVLALTAYAAAPGVLGWWLARRTWQGGTRTRAGLIAVQAWLITGAISNITDGSPRGYTQLFLPLLILYILTRADSRDWYRLPALDRAERRPFSLPRMIRWRRDEGQTAVEYAGLIAVVVAVITALLVSGLGTQILGGLQSAICKVTGTACPAPAGDGGGTDVTARRGTGNSAETRPEADEVEQPESRQKPEDDGEKGKEEEDDGCFSGVGAFFGCTGDQLKQVGEGLFVDGIGGELQGIWDTVTNPLDTLDGLKDYGGVIADQWSRDAKDAGGKWANGDYLDALTDWGGATLNSGGKVLDDMFIGEEVRDQWNQGNETRAATTVVWNVGSLFIPGYGEAKLVGKLGKLGELGKLGDLAKLTDNAADAAEDARKAAGAGDVKGAEQAAKEADEAADEAERKARESGCTLAAPVGRMPYGDTPHEPAPLTGSSGTGTTVLAAGPSAAHVVRAGDRSYVVLAEDGCDEEARQQAEEARKKADEAEQQTLEARAEAAKAALREQGSSVPDDQIDGLVDRAKDDPDPSKAEIGKEDVAGALDEIADLARRENVNGDAAAALEGKVANAPDANKLAEARAEVNAVRRAADDAAPGTRVDAGVGGKMNRKEADLGNGERVNLDEIPDADVVYKDRSGTVHVKEVKNAGSATRKADFANQVERLRKWAGKEPGRKATVEIETTDRWTSIFSEFKPARNGRPAKDTRTAAGEMAKNDVEVRVAGQSLSAGQLGRMQRAIDERTANGTMDWSKMKDPESAKAYLGIS</sequence>
<protein>
    <submittedName>
        <fullName evidence="3">Uncharacterized protein</fullName>
    </submittedName>
</protein>
<feature type="region of interest" description="Disordered" evidence="1">
    <location>
        <begin position="454"/>
        <end position="495"/>
    </location>
</feature>
<evidence type="ECO:0000313" key="3">
    <source>
        <dbReference type="EMBL" id="GGW88866.1"/>
    </source>
</evidence>
<feature type="compositionally biased region" description="Basic and acidic residues" evidence="1">
    <location>
        <begin position="573"/>
        <end position="589"/>
    </location>
</feature>
<reference evidence="4" key="1">
    <citation type="journal article" date="2019" name="Int. J. Syst. Evol. Microbiol.">
        <title>The Global Catalogue of Microorganisms (GCM) 10K type strain sequencing project: providing services to taxonomists for standard genome sequencing and annotation.</title>
        <authorList>
            <consortium name="The Broad Institute Genomics Platform"/>
            <consortium name="The Broad Institute Genome Sequencing Center for Infectious Disease"/>
            <person name="Wu L."/>
            <person name="Ma J."/>
        </authorList>
    </citation>
    <scope>NUCLEOTIDE SEQUENCE [LARGE SCALE GENOMIC DNA]</scope>
    <source>
        <strain evidence="4">JCM 4866</strain>
    </source>
</reference>
<evidence type="ECO:0000256" key="2">
    <source>
        <dbReference type="SAM" id="Phobius"/>
    </source>
</evidence>
<keyword evidence="2" id="KW-1133">Transmembrane helix</keyword>
<dbReference type="Proteomes" id="UP000617743">
    <property type="component" value="Unassembled WGS sequence"/>
</dbReference>
<feature type="transmembrane region" description="Helical" evidence="2">
    <location>
        <begin position="62"/>
        <end position="81"/>
    </location>
</feature>
<keyword evidence="2" id="KW-0812">Transmembrane</keyword>
<dbReference type="EMBL" id="BMWC01000002">
    <property type="protein sequence ID" value="GGW88866.1"/>
    <property type="molecule type" value="Genomic_DNA"/>
</dbReference>
<feature type="region of interest" description="Disordered" evidence="1">
    <location>
        <begin position="557"/>
        <end position="589"/>
    </location>
</feature>
<gene>
    <name evidence="3" type="ORF">GCM10010383_17610</name>
</gene>
<feature type="transmembrane region" description="Helical" evidence="2">
    <location>
        <begin position="169"/>
        <end position="191"/>
    </location>
</feature>
<evidence type="ECO:0000256" key="1">
    <source>
        <dbReference type="SAM" id="MobiDB-lite"/>
    </source>
</evidence>
<accession>A0ABQ2X0B0</accession>
<keyword evidence="2" id="KW-0472">Membrane</keyword>
<feature type="region of interest" description="Disordered" evidence="1">
    <location>
        <begin position="214"/>
        <end position="263"/>
    </location>
</feature>